<dbReference type="PROSITE" id="PS51257">
    <property type="entry name" value="PROKAR_LIPOPROTEIN"/>
    <property type="match status" value="1"/>
</dbReference>
<dbReference type="Gene3D" id="3.10.450.40">
    <property type="match status" value="1"/>
</dbReference>
<feature type="domain" description="PepSY" evidence="3">
    <location>
        <begin position="183"/>
        <end position="239"/>
    </location>
</feature>
<comment type="caution">
    <text evidence="4">The sequence shown here is derived from an EMBL/GenBank/DDBJ whole genome shotgun (WGS) entry which is preliminary data.</text>
</comment>
<feature type="compositionally biased region" description="Acidic residues" evidence="1">
    <location>
        <begin position="78"/>
        <end position="96"/>
    </location>
</feature>
<feature type="region of interest" description="Disordered" evidence="1">
    <location>
        <begin position="148"/>
        <end position="172"/>
    </location>
</feature>
<feature type="compositionally biased region" description="Low complexity" evidence="1">
    <location>
        <begin position="66"/>
        <end position="77"/>
    </location>
</feature>
<organism evidence="4 5">
    <name type="scientific">Ornithinimicrobium humiphilum</name>
    <dbReference type="NCBI Taxonomy" id="125288"/>
    <lineage>
        <taxon>Bacteria</taxon>
        <taxon>Bacillati</taxon>
        <taxon>Actinomycetota</taxon>
        <taxon>Actinomycetes</taxon>
        <taxon>Micrococcales</taxon>
        <taxon>Ornithinimicrobiaceae</taxon>
        <taxon>Ornithinimicrobium</taxon>
    </lineage>
</organism>
<feature type="signal peptide" evidence="2">
    <location>
        <begin position="1"/>
        <end position="21"/>
    </location>
</feature>
<dbReference type="Pfam" id="PF03413">
    <property type="entry name" value="PepSY"/>
    <property type="match status" value="1"/>
</dbReference>
<dbReference type="InterPro" id="IPR025711">
    <property type="entry name" value="PepSY"/>
</dbReference>
<protein>
    <recommendedName>
        <fullName evidence="3">PepSY domain-containing protein</fullName>
    </recommendedName>
</protein>
<reference evidence="4 5" key="1">
    <citation type="submission" date="2019-06" db="EMBL/GenBank/DDBJ databases">
        <title>Sequencing the genomes of 1000 actinobacteria strains.</title>
        <authorList>
            <person name="Klenk H.-P."/>
        </authorList>
    </citation>
    <scope>NUCLEOTIDE SEQUENCE [LARGE SCALE GENOMIC DNA]</scope>
    <source>
        <strain evidence="4 5">DSM 12362</strain>
    </source>
</reference>
<dbReference type="AlphaFoldDB" id="A0A543KMA3"/>
<dbReference type="EMBL" id="VFPU01000001">
    <property type="protein sequence ID" value="TQM96181.1"/>
    <property type="molecule type" value="Genomic_DNA"/>
</dbReference>
<sequence length="241" mass="24575">MRSSRTLPAALILSMAAVLTACTGGGDDAPETATETSAAPTDEQQTSAPPTEDETETEEPSEEATETVGDATGAPTEEATEADDDPDDDGVDDDGDGVVGGGPAADLTPSALAAVETALGEVEGNAYYVDDREDGFWEVDVATTDGAMRVTVGPDGTTVDGTPSQTPDALPDPGRQALAEAQLTLAEAVVEAVRAARGQLESAALVERDGGWTWQVVVDTPDQEDVELLVDPVTGEVTGEG</sequence>
<keyword evidence="5" id="KW-1185">Reference proteome</keyword>
<feature type="region of interest" description="Disordered" evidence="1">
    <location>
        <begin position="22"/>
        <end position="108"/>
    </location>
</feature>
<evidence type="ECO:0000313" key="4">
    <source>
        <dbReference type="EMBL" id="TQM96181.1"/>
    </source>
</evidence>
<evidence type="ECO:0000313" key="5">
    <source>
        <dbReference type="Proteomes" id="UP000315133"/>
    </source>
</evidence>
<gene>
    <name evidence="4" type="ORF">FB476_1045</name>
</gene>
<feature type="compositionally biased region" description="Acidic residues" evidence="1">
    <location>
        <begin position="51"/>
        <end position="65"/>
    </location>
</feature>
<dbReference type="RefSeq" id="WP_141817837.1">
    <property type="nucleotide sequence ID" value="NZ_VFPU01000001.1"/>
</dbReference>
<feature type="chain" id="PRO_5039269419" description="PepSY domain-containing protein" evidence="2">
    <location>
        <begin position="22"/>
        <end position="241"/>
    </location>
</feature>
<evidence type="ECO:0000256" key="1">
    <source>
        <dbReference type="SAM" id="MobiDB-lite"/>
    </source>
</evidence>
<proteinExistence type="predicted"/>
<evidence type="ECO:0000256" key="2">
    <source>
        <dbReference type="SAM" id="SignalP"/>
    </source>
</evidence>
<accession>A0A543KMA3</accession>
<name>A0A543KMA3_9MICO</name>
<dbReference type="Proteomes" id="UP000315133">
    <property type="component" value="Unassembled WGS sequence"/>
</dbReference>
<feature type="compositionally biased region" description="Low complexity" evidence="1">
    <location>
        <begin position="150"/>
        <end position="163"/>
    </location>
</feature>
<dbReference type="OrthoDB" id="9979540at2"/>
<keyword evidence="2" id="KW-0732">Signal</keyword>
<evidence type="ECO:0000259" key="3">
    <source>
        <dbReference type="Pfam" id="PF03413"/>
    </source>
</evidence>
<feature type="compositionally biased region" description="Low complexity" evidence="1">
    <location>
        <begin position="31"/>
        <end position="50"/>
    </location>
</feature>